<protein>
    <submittedName>
        <fullName evidence="1">Uncharacterized protein</fullName>
    </submittedName>
</protein>
<organism evidence="1 2">
    <name type="scientific">Oceanobacillus polygoni</name>
    <dbReference type="NCBI Taxonomy" id="1235259"/>
    <lineage>
        <taxon>Bacteria</taxon>
        <taxon>Bacillati</taxon>
        <taxon>Bacillota</taxon>
        <taxon>Bacilli</taxon>
        <taxon>Bacillales</taxon>
        <taxon>Bacillaceae</taxon>
        <taxon>Oceanobacillus</taxon>
    </lineage>
</organism>
<comment type="caution">
    <text evidence="1">The sequence shown here is derived from an EMBL/GenBank/DDBJ whole genome shotgun (WGS) entry which is preliminary data.</text>
</comment>
<accession>A0A9X0YWH0</accession>
<reference evidence="1" key="1">
    <citation type="submission" date="2021-03" db="EMBL/GenBank/DDBJ databases">
        <title>Genomic Encyclopedia of Type Strains, Phase IV (KMG-IV): sequencing the most valuable type-strain genomes for metagenomic binning, comparative biology and taxonomic classification.</title>
        <authorList>
            <person name="Goeker M."/>
        </authorList>
    </citation>
    <scope>NUCLEOTIDE SEQUENCE</scope>
    <source>
        <strain evidence="1">DSM 107338</strain>
    </source>
</reference>
<dbReference type="Proteomes" id="UP001138793">
    <property type="component" value="Unassembled WGS sequence"/>
</dbReference>
<keyword evidence="2" id="KW-1185">Reference proteome</keyword>
<sequence length="414" mass="48155">MQRYWKLISLISVIVLVIGTFYIQSSMAASRLPEFVLEKVSGDEAEIKQLSLEANYYQNAELGEWFQLNNEGTTYWNEYSYWDRMIGINHNAKIEQLRQDYRKFMRGKSENPYSFHENEELLVYVDLTWDMVNGYQPNDFKLDIAVLDKVSKEETSFQAAIPKTNQSVYSFDVEGIYLKNGQLKVITRNSGHDSQSERDFTNYPVYLIDIATQTIKTENIITAKDAEVSSNQFQELLMIRNKWEDFQQPSDFIVFEEKVVEERMIDEWEITFDTVDRELFVYNLESEDKEQIKLPKELQEDASAEMVIGTTIYFVEKSEGVLVITSYNFESGEIEAKQTIAVPEVADEQGYMYKINDDKVYVVPVSKNAKQDLLLQIVHLKTGDTLYEGKVTMKNPNKQGIDYDLDIQSIDLDN</sequence>
<dbReference type="AlphaFoldDB" id="A0A9X0YWH0"/>
<name>A0A9X0YWH0_9BACI</name>
<evidence type="ECO:0000313" key="1">
    <source>
        <dbReference type="EMBL" id="MBP2079296.1"/>
    </source>
</evidence>
<gene>
    <name evidence="1" type="ORF">J2Z64_003594</name>
</gene>
<dbReference type="RefSeq" id="WP_149473223.1">
    <property type="nucleotide sequence ID" value="NZ_PIJY01000008.1"/>
</dbReference>
<proteinExistence type="predicted"/>
<dbReference type="OrthoDB" id="2433869at2"/>
<dbReference type="EMBL" id="JAGGMB010000015">
    <property type="protein sequence ID" value="MBP2079296.1"/>
    <property type="molecule type" value="Genomic_DNA"/>
</dbReference>
<evidence type="ECO:0000313" key="2">
    <source>
        <dbReference type="Proteomes" id="UP001138793"/>
    </source>
</evidence>